<keyword evidence="3" id="KW-0804">Transcription</keyword>
<dbReference type="EMBL" id="JACJJQ010000002">
    <property type="protein sequence ID" value="MBM6753295.1"/>
    <property type="molecule type" value="Genomic_DNA"/>
</dbReference>
<keyword evidence="6" id="KW-1185">Reference proteome</keyword>
<reference evidence="5 6" key="1">
    <citation type="journal article" date="2021" name="Sci. Rep.">
        <title>The distribution of antibiotic resistance genes in chicken gut microbiota commensals.</title>
        <authorList>
            <person name="Juricova H."/>
            <person name="Matiasovicova J."/>
            <person name="Kubasova T."/>
            <person name="Cejkova D."/>
            <person name="Rychlik I."/>
        </authorList>
    </citation>
    <scope>NUCLEOTIDE SEQUENCE [LARGE SCALE GENOMIC DNA]</scope>
    <source>
        <strain evidence="5 6">An810</strain>
    </source>
</reference>
<dbReference type="PROSITE" id="PS50042">
    <property type="entry name" value="CNMP_BINDING_3"/>
    <property type="match status" value="1"/>
</dbReference>
<dbReference type="Proteomes" id="UP000776629">
    <property type="component" value="Unassembled WGS sequence"/>
</dbReference>
<evidence type="ECO:0000313" key="6">
    <source>
        <dbReference type="Proteomes" id="UP000776629"/>
    </source>
</evidence>
<dbReference type="InterPro" id="IPR012318">
    <property type="entry name" value="HTH_CRP"/>
</dbReference>
<name>A0ABS2ELM3_9LACO</name>
<dbReference type="InterPro" id="IPR050397">
    <property type="entry name" value="Env_Response_Regulators"/>
</dbReference>
<dbReference type="InterPro" id="IPR014710">
    <property type="entry name" value="RmlC-like_jellyroll"/>
</dbReference>
<dbReference type="SUPFAM" id="SSF46785">
    <property type="entry name" value="Winged helix' DNA-binding domain"/>
    <property type="match status" value="1"/>
</dbReference>
<sequence>MNLNSVFEVIDSQSRLHDLFQSAPLRVLEQVEVVRFEAGKFALYQNESYDVTYLVVSGQVKVYLAAPSGKSVVLDVYGPGMFIGEQEAIIRRPYSASIVNITPVTLLKIPNQAFVTWISCDHRFADKLLVNLSEQIYHLTKRVERYSLYSALQQVCIYCLQCYDQHKSITREQIAFHVDTSYRNINRVVKRLNEFGMIKIQHSTIQILDPQGLKELVRQEES</sequence>
<dbReference type="PANTHER" id="PTHR24567">
    <property type="entry name" value="CRP FAMILY TRANSCRIPTIONAL REGULATORY PROTEIN"/>
    <property type="match status" value="1"/>
</dbReference>
<evidence type="ECO:0000313" key="5">
    <source>
        <dbReference type="EMBL" id="MBM6753295.1"/>
    </source>
</evidence>
<keyword evidence="2" id="KW-0238">DNA-binding</keyword>
<gene>
    <name evidence="5" type="ORF">H5993_00735</name>
</gene>
<dbReference type="RefSeq" id="WP_204775836.1">
    <property type="nucleotide sequence ID" value="NZ_JACJJQ010000002.1"/>
</dbReference>
<proteinExistence type="predicted"/>
<feature type="domain" description="Cyclic nucleotide-binding" evidence="4">
    <location>
        <begin position="15"/>
        <end position="114"/>
    </location>
</feature>
<protein>
    <submittedName>
        <fullName evidence="5">Crp/Fnr family transcriptional regulator</fullName>
    </submittedName>
</protein>
<dbReference type="SMART" id="SM00100">
    <property type="entry name" value="cNMP"/>
    <property type="match status" value="1"/>
</dbReference>
<comment type="caution">
    <text evidence="5">The sequence shown here is derived from an EMBL/GenBank/DDBJ whole genome shotgun (WGS) entry which is preliminary data.</text>
</comment>
<evidence type="ECO:0000256" key="3">
    <source>
        <dbReference type="ARBA" id="ARBA00023163"/>
    </source>
</evidence>
<keyword evidence="1" id="KW-0805">Transcription regulation</keyword>
<dbReference type="Pfam" id="PF13545">
    <property type="entry name" value="HTH_Crp_2"/>
    <property type="match status" value="1"/>
</dbReference>
<dbReference type="SUPFAM" id="SSF51206">
    <property type="entry name" value="cAMP-binding domain-like"/>
    <property type="match status" value="1"/>
</dbReference>
<dbReference type="InterPro" id="IPR018490">
    <property type="entry name" value="cNMP-bd_dom_sf"/>
</dbReference>
<dbReference type="Gene3D" id="2.60.120.10">
    <property type="entry name" value="Jelly Rolls"/>
    <property type="match status" value="1"/>
</dbReference>
<dbReference type="InterPro" id="IPR000595">
    <property type="entry name" value="cNMP-bd_dom"/>
</dbReference>
<evidence type="ECO:0000259" key="4">
    <source>
        <dbReference type="PROSITE" id="PS50042"/>
    </source>
</evidence>
<organism evidence="5 6">
    <name type="scientific">Limosilactobacillus alvi</name>
    <dbReference type="NCBI Taxonomy" id="990412"/>
    <lineage>
        <taxon>Bacteria</taxon>
        <taxon>Bacillati</taxon>
        <taxon>Bacillota</taxon>
        <taxon>Bacilli</taxon>
        <taxon>Lactobacillales</taxon>
        <taxon>Lactobacillaceae</taxon>
        <taxon>Limosilactobacillus</taxon>
    </lineage>
</organism>
<evidence type="ECO:0000256" key="1">
    <source>
        <dbReference type="ARBA" id="ARBA00023015"/>
    </source>
</evidence>
<accession>A0ABS2ELM3</accession>
<evidence type="ECO:0000256" key="2">
    <source>
        <dbReference type="ARBA" id="ARBA00023125"/>
    </source>
</evidence>
<dbReference type="PANTHER" id="PTHR24567:SF26">
    <property type="entry name" value="REGULATORY PROTEIN YEIL"/>
    <property type="match status" value="1"/>
</dbReference>
<dbReference type="InterPro" id="IPR036390">
    <property type="entry name" value="WH_DNA-bd_sf"/>
</dbReference>
<dbReference type="CDD" id="cd00038">
    <property type="entry name" value="CAP_ED"/>
    <property type="match status" value="1"/>
</dbReference>
<dbReference type="Pfam" id="PF00027">
    <property type="entry name" value="cNMP_binding"/>
    <property type="match status" value="1"/>
</dbReference>